<organism evidence="1 2">
    <name type="scientific">Croceicoccus pelagius</name>
    <dbReference type="NCBI Taxonomy" id="1703341"/>
    <lineage>
        <taxon>Bacteria</taxon>
        <taxon>Pseudomonadati</taxon>
        <taxon>Pseudomonadota</taxon>
        <taxon>Alphaproteobacteria</taxon>
        <taxon>Sphingomonadales</taxon>
        <taxon>Erythrobacteraceae</taxon>
        <taxon>Croceicoccus</taxon>
    </lineage>
</organism>
<reference evidence="1 2" key="1">
    <citation type="journal article" date="2014" name="Int. J. Syst. Evol. Microbiol.">
        <title>Complete genome sequence of Corynebacterium casei LMG S-19264T (=DSM 44701T), isolated from a smear-ripened cheese.</title>
        <authorList>
            <consortium name="US DOE Joint Genome Institute (JGI-PGF)"/>
            <person name="Walter F."/>
            <person name="Albersmeier A."/>
            <person name="Kalinowski J."/>
            <person name="Ruckert C."/>
        </authorList>
    </citation>
    <scope>NUCLEOTIDE SEQUENCE [LARGE SCALE GENOMIC DNA]</scope>
    <source>
        <strain evidence="1 2">CGMCC 1.15358</strain>
    </source>
</reference>
<name>A0A916YGQ8_9SPHN</name>
<comment type="caution">
    <text evidence="1">The sequence shown here is derived from an EMBL/GenBank/DDBJ whole genome shotgun (WGS) entry which is preliminary data.</text>
</comment>
<gene>
    <name evidence="1" type="ORF">GCM10010989_17670</name>
</gene>
<keyword evidence="2" id="KW-1185">Reference proteome</keyword>
<proteinExistence type="predicted"/>
<evidence type="ECO:0000313" key="2">
    <source>
        <dbReference type="Proteomes" id="UP000598997"/>
    </source>
</evidence>
<dbReference type="AlphaFoldDB" id="A0A916YGQ8"/>
<accession>A0A916YGQ8</accession>
<sequence>MVVAAVGLSVFFAPEMNLGTIERVDPANGPLYSLTPAQVSEKLVNAPLPSSAGPFGTLDVKGTSRKEGVVRYEASGAHARISRKASVLDARSDAIQVVTSCDRAAPSDVAAANLGTQITQNWFTELVHSTLQGRAYDRAKVDMQNSGAVMKNLPQMQKDAMRMHSEISKMESEYRESAADLENRAWLERDALPE</sequence>
<protein>
    <submittedName>
        <fullName evidence="1">Uncharacterized protein</fullName>
    </submittedName>
</protein>
<dbReference type="Proteomes" id="UP000598997">
    <property type="component" value="Unassembled WGS sequence"/>
</dbReference>
<evidence type="ECO:0000313" key="1">
    <source>
        <dbReference type="EMBL" id="GGD43995.1"/>
    </source>
</evidence>
<dbReference type="EMBL" id="BMIO01000005">
    <property type="protein sequence ID" value="GGD43995.1"/>
    <property type="molecule type" value="Genomic_DNA"/>
</dbReference>